<dbReference type="Pfam" id="PF00480">
    <property type="entry name" value="ROK"/>
    <property type="match status" value="1"/>
</dbReference>
<name>A0ABU3NMQ4_9CHLR</name>
<evidence type="ECO:0000313" key="3">
    <source>
        <dbReference type="Proteomes" id="UP001254165"/>
    </source>
</evidence>
<dbReference type="PANTHER" id="PTHR18964:SF169">
    <property type="entry name" value="N-ACETYLMANNOSAMINE KINASE"/>
    <property type="match status" value="1"/>
</dbReference>
<comment type="similarity">
    <text evidence="1">Belongs to the ROK (NagC/XylR) family.</text>
</comment>
<dbReference type="InterPro" id="IPR049874">
    <property type="entry name" value="ROK_cs"/>
</dbReference>
<evidence type="ECO:0000256" key="1">
    <source>
        <dbReference type="ARBA" id="ARBA00006479"/>
    </source>
</evidence>
<dbReference type="InterPro" id="IPR043129">
    <property type="entry name" value="ATPase_NBD"/>
</dbReference>
<dbReference type="InterPro" id="IPR000600">
    <property type="entry name" value="ROK"/>
</dbReference>
<dbReference type="PANTHER" id="PTHR18964">
    <property type="entry name" value="ROK (REPRESSOR, ORF, KINASE) FAMILY"/>
    <property type="match status" value="1"/>
</dbReference>
<sequence length="344" mass="35627">MIGQPPSPSSQLLAIGIDLGATKIASVLVTETGTVLEAHHRPTLPQRGPAAVLDDLAAEVAFLMERALAQGGTLLGVGIGSPGQVNPLEGSVRNAVNLGWQEVFLVREVQARLASPLPIWIEKDTNAAALGEYYWGAGQGCEDFVFLGIGSGLGGGIIAHGDLVRGADGNAAEVGHIALDPQQGRPCACGLRGCVETVVSGPGLVAITQRLLAAGAHPTRLAMVDLDAHAVVQAAAEGDALAQAALDEMAAAFTTLVAYILGLLNPARIVIGGGLGLAVFEPLRAYLERELPHRVLAASYRNLRIVRSQLENPALGAACLVWQARRTHLSKGGDAKGTRDDTIV</sequence>
<dbReference type="PROSITE" id="PS01125">
    <property type="entry name" value="ROK"/>
    <property type="match status" value="1"/>
</dbReference>
<accession>A0ABU3NMQ4</accession>
<dbReference type="SUPFAM" id="SSF53067">
    <property type="entry name" value="Actin-like ATPase domain"/>
    <property type="match status" value="1"/>
</dbReference>
<protein>
    <submittedName>
        <fullName evidence="2">ROK family protein</fullName>
    </submittedName>
</protein>
<gene>
    <name evidence="2" type="ORF">QYE77_07540</name>
</gene>
<dbReference type="Proteomes" id="UP001254165">
    <property type="component" value="Unassembled WGS sequence"/>
</dbReference>
<dbReference type="Gene3D" id="3.30.420.40">
    <property type="match status" value="2"/>
</dbReference>
<dbReference type="EMBL" id="JAUHMF010000001">
    <property type="protein sequence ID" value="MDT8898119.1"/>
    <property type="molecule type" value="Genomic_DNA"/>
</dbReference>
<evidence type="ECO:0000313" key="2">
    <source>
        <dbReference type="EMBL" id="MDT8898119.1"/>
    </source>
</evidence>
<reference evidence="2 3" key="1">
    <citation type="submission" date="2023-07" db="EMBL/GenBank/DDBJ databases">
        <title>Novel species of Thermanaerothrix with wide hydrolytic capabilities.</title>
        <authorList>
            <person name="Zayulina K.S."/>
            <person name="Podosokorskaya O.A."/>
            <person name="Elcheninov A.G."/>
        </authorList>
    </citation>
    <scope>NUCLEOTIDE SEQUENCE [LARGE SCALE GENOMIC DNA]</scope>
    <source>
        <strain evidence="2 3">4228-RoL</strain>
    </source>
</reference>
<proteinExistence type="inferred from homology"/>
<dbReference type="RefSeq" id="WP_315624765.1">
    <property type="nucleotide sequence ID" value="NZ_JAUHMF010000001.1"/>
</dbReference>
<keyword evidence="3" id="KW-1185">Reference proteome</keyword>
<comment type="caution">
    <text evidence="2">The sequence shown here is derived from an EMBL/GenBank/DDBJ whole genome shotgun (WGS) entry which is preliminary data.</text>
</comment>
<organism evidence="2 3">
    <name type="scientific">Thermanaerothrix solaris</name>
    <dbReference type="NCBI Taxonomy" id="3058434"/>
    <lineage>
        <taxon>Bacteria</taxon>
        <taxon>Bacillati</taxon>
        <taxon>Chloroflexota</taxon>
        <taxon>Anaerolineae</taxon>
        <taxon>Anaerolineales</taxon>
        <taxon>Anaerolineaceae</taxon>
        <taxon>Thermanaerothrix</taxon>
    </lineage>
</organism>